<protein>
    <submittedName>
        <fullName evidence="4">Nidogen-like domain-containing protein</fullName>
    </submittedName>
</protein>
<feature type="signal peptide" evidence="2">
    <location>
        <begin position="1"/>
        <end position="21"/>
    </location>
</feature>
<dbReference type="AlphaFoldDB" id="A0AAD4MMC2"/>
<organism evidence="4 5">
    <name type="scientific">Ditylenchus destructor</name>
    <dbReference type="NCBI Taxonomy" id="166010"/>
    <lineage>
        <taxon>Eukaryota</taxon>
        <taxon>Metazoa</taxon>
        <taxon>Ecdysozoa</taxon>
        <taxon>Nematoda</taxon>
        <taxon>Chromadorea</taxon>
        <taxon>Rhabditida</taxon>
        <taxon>Tylenchina</taxon>
        <taxon>Tylenchomorpha</taxon>
        <taxon>Sphaerularioidea</taxon>
        <taxon>Anguinidae</taxon>
        <taxon>Anguininae</taxon>
        <taxon>Ditylenchus</taxon>
    </lineage>
</organism>
<dbReference type="GO" id="GO:0007160">
    <property type="term" value="P:cell-matrix adhesion"/>
    <property type="evidence" value="ECO:0007669"/>
    <property type="project" value="InterPro"/>
</dbReference>
<keyword evidence="1" id="KW-0472">Membrane</keyword>
<keyword evidence="5" id="KW-1185">Reference proteome</keyword>
<dbReference type="Proteomes" id="UP001201812">
    <property type="component" value="Unassembled WGS sequence"/>
</dbReference>
<dbReference type="PANTHER" id="PTHR13802">
    <property type="entry name" value="MUCIN 4-RELATED"/>
    <property type="match status" value="1"/>
</dbReference>
<evidence type="ECO:0000259" key="3">
    <source>
        <dbReference type="PROSITE" id="PS51220"/>
    </source>
</evidence>
<dbReference type="SMART" id="SM00539">
    <property type="entry name" value="NIDO"/>
    <property type="match status" value="1"/>
</dbReference>
<evidence type="ECO:0000313" key="5">
    <source>
        <dbReference type="Proteomes" id="UP001201812"/>
    </source>
</evidence>
<feature type="transmembrane region" description="Helical" evidence="1">
    <location>
        <begin position="264"/>
        <end position="286"/>
    </location>
</feature>
<evidence type="ECO:0000256" key="2">
    <source>
        <dbReference type="SAM" id="SignalP"/>
    </source>
</evidence>
<dbReference type="PANTHER" id="PTHR13802:SF59">
    <property type="entry name" value="SUSHI DOMAIN-CONTAINING PROTEIN 2"/>
    <property type="match status" value="1"/>
</dbReference>
<feature type="chain" id="PRO_5042079365" evidence="2">
    <location>
        <begin position="22"/>
        <end position="325"/>
    </location>
</feature>
<keyword evidence="2" id="KW-0732">Signal</keyword>
<name>A0AAD4MMC2_9BILA</name>
<keyword evidence="1" id="KW-1133">Transmembrane helix</keyword>
<accession>A0AAD4MMC2</accession>
<evidence type="ECO:0000256" key="1">
    <source>
        <dbReference type="SAM" id="Phobius"/>
    </source>
</evidence>
<keyword evidence="1" id="KW-0812">Transmembrane</keyword>
<dbReference type="InterPro" id="IPR003886">
    <property type="entry name" value="NIDO_dom"/>
</dbReference>
<dbReference type="InterPro" id="IPR051495">
    <property type="entry name" value="Epithelial_Barrier/Signaling"/>
</dbReference>
<dbReference type="Pfam" id="PF06119">
    <property type="entry name" value="NIDO"/>
    <property type="match status" value="1"/>
</dbReference>
<dbReference type="EMBL" id="JAKKPZ010000404">
    <property type="protein sequence ID" value="KAI1695434.1"/>
    <property type="molecule type" value="Genomic_DNA"/>
</dbReference>
<dbReference type="PROSITE" id="PS51220">
    <property type="entry name" value="NIDO"/>
    <property type="match status" value="1"/>
</dbReference>
<sequence>MHRLILLWCIISILKCAPVKCRVPLEDFYLFGLLHGDEKLPKGSEYVESTRFDLSDAPFFFYESLFDYVYVTSWGEIEFAAGYIIPFNAAFDTSKTGNIYVRKSTAFVDLEKAQKDVCFALPIYCDVKLLWAIISTWDHVVPRNFTYTGSNTLQAILTSDGTKTFVIFYYNRVDWFQSRFAHIKDIWTSNVGFHSPMDNETALSYSFSGSGTYQMLTLEHRSNFHVPGKWVFVVDGSAICAPDSPCDKQNATIDICDSRDHFSVMKWLVVVGCVVSVVFIAISLYLKYSNCSVESLSGHCSRANSAIRNLFPGYFHFNNDETLLV</sequence>
<feature type="domain" description="NIDO" evidence="3">
    <location>
        <begin position="86"/>
        <end position="237"/>
    </location>
</feature>
<gene>
    <name evidence="4" type="ORF">DdX_19584</name>
</gene>
<proteinExistence type="predicted"/>
<reference evidence="4" key="1">
    <citation type="submission" date="2022-01" db="EMBL/GenBank/DDBJ databases">
        <title>Genome Sequence Resource for Two Populations of Ditylenchus destructor, the Migratory Endoparasitic Phytonematode.</title>
        <authorList>
            <person name="Zhang H."/>
            <person name="Lin R."/>
            <person name="Xie B."/>
        </authorList>
    </citation>
    <scope>NUCLEOTIDE SEQUENCE</scope>
    <source>
        <strain evidence="4">BazhouSP</strain>
    </source>
</reference>
<evidence type="ECO:0000313" key="4">
    <source>
        <dbReference type="EMBL" id="KAI1695434.1"/>
    </source>
</evidence>
<comment type="caution">
    <text evidence="4">The sequence shown here is derived from an EMBL/GenBank/DDBJ whole genome shotgun (WGS) entry which is preliminary data.</text>
</comment>